<evidence type="ECO:0000313" key="2">
    <source>
        <dbReference type="EMBL" id="NJB72906.1"/>
    </source>
</evidence>
<dbReference type="EMBL" id="JAATJJ010000003">
    <property type="protein sequence ID" value="NJB72906.1"/>
    <property type="molecule type" value="Genomic_DNA"/>
</dbReference>
<accession>A0A846QVG4</accession>
<reference evidence="2 3" key="1">
    <citation type="submission" date="2020-03" db="EMBL/GenBank/DDBJ databases">
        <title>Genomic Encyclopedia of Type Strains, Phase IV (KMG-IV): sequencing the most valuable type-strain genomes for metagenomic binning, comparative biology and taxonomic classification.</title>
        <authorList>
            <person name="Goeker M."/>
        </authorList>
    </citation>
    <scope>NUCLEOTIDE SEQUENCE [LARGE SCALE GENOMIC DNA]</scope>
    <source>
        <strain evidence="2 3">DSM 29762</strain>
    </source>
</reference>
<gene>
    <name evidence="2" type="ORF">GGR42_003404</name>
</gene>
<feature type="domain" description="CD-NTase-associated protein 12/Pycsar effector protein TIR" evidence="1">
    <location>
        <begin position="216"/>
        <end position="334"/>
    </location>
</feature>
<dbReference type="RefSeq" id="WP_209024017.1">
    <property type="nucleotide sequence ID" value="NZ_JAATJJ010000003.1"/>
</dbReference>
<comment type="caution">
    <text evidence="2">The sequence shown here is derived from an EMBL/GenBank/DDBJ whole genome shotgun (WGS) entry which is preliminary data.</text>
</comment>
<evidence type="ECO:0000313" key="3">
    <source>
        <dbReference type="Proteomes" id="UP000590442"/>
    </source>
</evidence>
<dbReference type="InterPro" id="IPR019302">
    <property type="entry name" value="CAP12/PCTIR_TIR_dom"/>
</dbReference>
<organism evidence="2 3">
    <name type="scientific">Saonia flava</name>
    <dbReference type="NCBI Taxonomy" id="523696"/>
    <lineage>
        <taxon>Bacteria</taxon>
        <taxon>Pseudomonadati</taxon>
        <taxon>Bacteroidota</taxon>
        <taxon>Flavobacteriia</taxon>
        <taxon>Flavobacteriales</taxon>
        <taxon>Flavobacteriaceae</taxon>
        <taxon>Saonia</taxon>
    </lineage>
</organism>
<dbReference type="GO" id="GO:0050135">
    <property type="term" value="F:NADP+ nucleosidase activity"/>
    <property type="evidence" value="ECO:0007669"/>
    <property type="project" value="InterPro"/>
</dbReference>
<name>A0A846QVG4_9FLAO</name>
<keyword evidence="3" id="KW-1185">Reference proteome</keyword>
<dbReference type="AlphaFoldDB" id="A0A846QVG4"/>
<sequence>MRVKHKNAEKNNSNTSMALSHWFKHYYPNKKYLNYEFYDVPEIYDLYEIDELNGNLTYIRSDFASQIFPKVRENPKKFVYKEHDPKYLDEYLMPKRMDMENNMDTDLIIKGLIEKAEKYRKISDEGDIMTGEVNSSQNIALYTDWFLESRELFSEHFNETELAYQNFCEFDTSGNGFTLSSKFSETYALFKILIKKIRNGKIKGTIVNVKKIMKNKIFIVHGHNNELKLEVARFVESDFKKEAIILHEQPNKGREVLGKFEDEANVDLAIAIWSKDDLGQLNKDGENLKPRARQNVIFETGYFIGKLGRDKVIVILEDGIEAPSDYSGIMYISSSDWKYKLGKEITEIYK</sequence>
<evidence type="ECO:0000259" key="1">
    <source>
        <dbReference type="Pfam" id="PF10137"/>
    </source>
</evidence>
<protein>
    <submittedName>
        <fullName evidence="2">Putative nucleotide-binding protein</fullName>
    </submittedName>
</protein>
<dbReference type="Proteomes" id="UP000590442">
    <property type="component" value="Unassembled WGS sequence"/>
</dbReference>
<dbReference type="Pfam" id="PF10137">
    <property type="entry name" value="CAP12-PCTIR_TIR"/>
    <property type="match status" value="1"/>
</dbReference>
<proteinExistence type="predicted"/>